<keyword evidence="6 8" id="KW-0408">Iron</keyword>
<evidence type="ECO:0000256" key="7">
    <source>
        <dbReference type="ARBA" id="ARBA00023033"/>
    </source>
</evidence>
<evidence type="ECO:0000256" key="9">
    <source>
        <dbReference type="SAM" id="Phobius"/>
    </source>
</evidence>
<keyword evidence="9" id="KW-0472">Membrane</keyword>
<dbReference type="PANTHER" id="PTHR24305">
    <property type="entry name" value="CYTOCHROME P450"/>
    <property type="match status" value="1"/>
</dbReference>
<keyword evidence="9" id="KW-1133">Transmembrane helix</keyword>
<proteinExistence type="inferred from homology"/>
<evidence type="ECO:0000256" key="6">
    <source>
        <dbReference type="ARBA" id="ARBA00023004"/>
    </source>
</evidence>
<protein>
    <submittedName>
        <fullName evidence="10">Cytochrome P450</fullName>
    </submittedName>
</protein>
<dbReference type="Pfam" id="PF00067">
    <property type="entry name" value="p450"/>
    <property type="match status" value="1"/>
</dbReference>
<keyword evidence="4 8" id="KW-0479">Metal-binding</keyword>
<evidence type="ECO:0000256" key="4">
    <source>
        <dbReference type="ARBA" id="ARBA00022723"/>
    </source>
</evidence>
<dbReference type="PRINTS" id="PR00385">
    <property type="entry name" value="P450"/>
</dbReference>
<feature type="transmembrane region" description="Helical" evidence="9">
    <location>
        <begin position="15"/>
        <end position="38"/>
    </location>
</feature>
<accession>A0ABR1SVD7</accession>
<evidence type="ECO:0000256" key="1">
    <source>
        <dbReference type="ARBA" id="ARBA00001971"/>
    </source>
</evidence>
<evidence type="ECO:0000256" key="8">
    <source>
        <dbReference type="RuleBase" id="RU000461"/>
    </source>
</evidence>
<keyword evidence="9" id="KW-0812">Transmembrane</keyword>
<evidence type="ECO:0000256" key="3">
    <source>
        <dbReference type="ARBA" id="ARBA00022617"/>
    </source>
</evidence>
<evidence type="ECO:0000256" key="5">
    <source>
        <dbReference type="ARBA" id="ARBA00023002"/>
    </source>
</evidence>
<dbReference type="InterPro" id="IPR036396">
    <property type="entry name" value="Cyt_P450_sf"/>
</dbReference>
<gene>
    <name evidence="10" type="ORF">PG991_001001</name>
</gene>
<reference evidence="10 11" key="1">
    <citation type="submission" date="2023-01" db="EMBL/GenBank/DDBJ databases">
        <title>Analysis of 21 Apiospora genomes using comparative genomics revels a genus with tremendous synthesis potential of carbohydrate active enzymes and secondary metabolites.</title>
        <authorList>
            <person name="Sorensen T."/>
        </authorList>
    </citation>
    <scope>NUCLEOTIDE SEQUENCE [LARGE SCALE GENOMIC DNA]</scope>
    <source>
        <strain evidence="10 11">CBS 20057</strain>
    </source>
</reference>
<dbReference type="Proteomes" id="UP001396898">
    <property type="component" value="Unassembled WGS sequence"/>
</dbReference>
<evidence type="ECO:0000256" key="2">
    <source>
        <dbReference type="ARBA" id="ARBA00010617"/>
    </source>
</evidence>
<keyword evidence="7 8" id="KW-0503">Monooxygenase</keyword>
<comment type="caution">
    <text evidence="10">The sequence shown here is derived from an EMBL/GenBank/DDBJ whole genome shotgun (WGS) entry which is preliminary data.</text>
</comment>
<dbReference type="InterPro" id="IPR050121">
    <property type="entry name" value="Cytochrome_P450_monoxygenase"/>
</dbReference>
<dbReference type="CDD" id="cd11058">
    <property type="entry name" value="CYP60B-like"/>
    <property type="match status" value="1"/>
</dbReference>
<dbReference type="InterPro" id="IPR017972">
    <property type="entry name" value="Cyt_P450_CS"/>
</dbReference>
<evidence type="ECO:0000313" key="11">
    <source>
        <dbReference type="Proteomes" id="UP001396898"/>
    </source>
</evidence>
<keyword evidence="3 8" id="KW-0349">Heme</keyword>
<dbReference type="InterPro" id="IPR001128">
    <property type="entry name" value="Cyt_P450"/>
</dbReference>
<organism evidence="10 11">
    <name type="scientific">Apiospora marii</name>
    <dbReference type="NCBI Taxonomy" id="335849"/>
    <lineage>
        <taxon>Eukaryota</taxon>
        <taxon>Fungi</taxon>
        <taxon>Dikarya</taxon>
        <taxon>Ascomycota</taxon>
        <taxon>Pezizomycotina</taxon>
        <taxon>Sordariomycetes</taxon>
        <taxon>Xylariomycetidae</taxon>
        <taxon>Amphisphaeriales</taxon>
        <taxon>Apiosporaceae</taxon>
        <taxon>Apiospora</taxon>
    </lineage>
</organism>
<dbReference type="InterPro" id="IPR002401">
    <property type="entry name" value="Cyt_P450_E_grp-I"/>
</dbReference>
<evidence type="ECO:0000313" key="10">
    <source>
        <dbReference type="EMBL" id="KAK8037655.1"/>
    </source>
</evidence>
<dbReference type="EMBL" id="JAQQWI010000002">
    <property type="protein sequence ID" value="KAK8037655.1"/>
    <property type="molecule type" value="Genomic_DNA"/>
</dbReference>
<keyword evidence="11" id="KW-1185">Reference proteome</keyword>
<keyword evidence="5 8" id="KW-0560">Oxidoreductase</keyword>
<name>A0ABR1SVD7_9PEZI</name>
<sequence>MAGLRLLSEVKPAHLGLALMVAAAFTGLLYIIVLRPVYNLLFHPLRKYPGPKLWAATQLPYLRNWIGGYAPQKILELHHQYGDVIRVAPNELSYLRPDAWREIMGYIPRGVLENEKDPLIFRGLNVEDSLIGAPREHHRALRSVLSHGFSASRLLDQQPIIMRYVDLLVERLREKTMTDKEIPVNMVLWYNYATFDIIGDLAFGESFGCLESSALHPWVAVVFKWLKFNAHVVQCRRVIPWAFEIVDAVLGRMATSQVQEHIGYINAKLDKRLGTVTDRPDFVDSMLRTDKAGLALTRNQLMENANLFIVAGSETTATTLCFTTWLLLTHPEVMRKVTDELLAAFTREEEITFHSVLSLKYLIAVFDEALRLYPPVPVTVPRQVPPGGRQICGDHIPENTKVGIWHYPMSHHAGHFALPDEFHPERWLGEDPRFAHDRKEAFEPFSHGSRNCLGKNLAYAEMRTIMARMLFNFDMRLANGYEKWADRCPIHNLWEKPPLLIHFKPRDDQDREILRSRI</sequence>
<dbReference type="Gene3D" id="1.10.630.10">
    <property type="entry name" value="Cytochrome P450"/>
    <property type="match status" value="1"/>
</dbReference>
<dbReference type="PANTHER" id="PTHR24305:SF230">
    <property type="entry name" value="P450, PUTATIVE (EUROFUNG)-RELATED"/>
    <property type="match status" value="1"/>
</dbReference>
<comment type="similarity">
    <text evidence="2 8">Belongs to the cytochrome P450 family.</text>
</comment>
<comment type="cofactor">
    <cofactor evidence="1">
        <name>heme</name>
        <dbReference type="ChEBI" id="CHEBI:30413"/>
    </cofactor>
</comment>
<dbReference type="PRINTS" id="PR00463">
    <property type="entry name" value="EP450I"/>
</dbReference>
<dbReference type="PROSITE" id="PS00086">
    <property type="entry name" value="CYTOCHROME_P450"/>
    <property type="match status" value="1"/>
</dbReference>
<dbReference type="SUPFAM" id="SSF48264">
    <property type="entry name" value="Cytochrome P450"/>
    <property type="match status" value="1"/>
</dbReference>